<evidence type="ECO:0000313" key="2">
    <source>
        <dbReference type="EMBL" id="GJT22535.1"/>
    </source>
</evidence>
<feature type="coiled-coil region" evidence="1">
    <location>
        <begin position="408"/>
        <end position="435"/>
    </location>
</feature>
<evidence type="ECO:0000256" key="1">
    <source>
        <dbReference type="SAM" id="Coils"/>
    </source>
</evidence>
<evidence type="ECO:0008006" key="4">
    <source>
        <dbReference type="Google" id="ProtNLM"/>
    </source>
</evidence>
<gene>
    <name evidence="2" type="ORF">Tco_0892472</name>
</gene>
<protein>
    <recommendedName>
        <fullName evidence="4">Integrase, catalytic region, zinc finger, CCHC-type, peptidase aspartic, catalytic</fullName>
    </recommendedName>
</protein>
<evidence type="ECO:0000313" key="3">
    <source>
        <dbReference type="Proteomes" id="UP001151760"/>
    </source>
</evidence>
<reference evidence="2" key="1">
    <citation type="journal article" date="2022" name="Int. J. Mol. Sci.">
        <title>Draft Genome of Tanacetum Coccineum: Genomic Comparison of Closely Related Tanacetum-Family Plants.</title>
        <authorList>
            <person name="Yamashiro T."/>
            <person name="Shiraishi A."/>
            <person name="Nakayama K."/>
            <person name="Satake H."/>
        </authorList>
    </citation>
    <scope>NUCLEOTIDE SEQUENCE</scope>
</reference>
<dbReference type="EMBL" id="BQNB010013976">
    <property type="protein sequence ID" value="GJT22535.1"/>
    <property type="molecule type" value="Genomic_DNA"/>
</dbReference>
<name>A0ABQ5C6B5_9ASTR</name>
<sequence>MTKQERKSMLYDEFNKFTSEPGESIHSYYLRFAKLINDMNMIPMSMTPMKINTKFVNHLQPEWSSYAPTVVQQLPTFQPDTGLAILTFLPTNDPIASLNKAMIFLSWVYRSKFPPQITNFKLRLIQELKLQFKMAKLQLRMIKCTARKRVKDYEWFKEKMLLAQAQEPGVVLDEEQQDFLADNLEETDDYCNDKATSNTIFMVNLSPIGSLNDDMVAPHYDSDTLSEVPHYDTYHDSNVLNFNIQELEYIENIVSNNDSYDTFKGNNNVISYTDYMLTNGDDADNYVPPPIQKNDMMLFVIEQMKSEVEKCNKVNQESKSMNESLTCELERYKDRVRVLEYVVKDGHSEQEAYLSRELHTLISQCKRQVSEFQKKVFSQQTQMKDLNNHIAFLKKIFETLIKESSEKYEKNIIEIVDLEKAKKELENIVFKMEQLYWSSIPSPLVTVSKPKVFPKKLLSTSQVLRNLNKARDLLNKFDECIKRRTTLSPHEIGSWEQSDIKISENNKLRAQLKGKFYESQMNHNGTSVNTKLSKPSTSGTKLYSVTLFPKSKVISKVGLLKIESEPINAYFKNNRAMHHDYLKVTKEHVSTLQELLEEARALKPLDDHIGHASKFTE</sequence>
<accession>A0ABQ5C6B5</accession>
<comment type="caution">
    <text evidence="2">The sequence shown here is derived from an EMBL/GenBank/DDBJ whole genome shotgun (WGS) entry which is preliminary data.</text>
</comment>
<organism evidence="2 3">
    <name type="scientific">Tanacetum coccineum</name>
    <dbReference type="NCBI Taxonomy" id="301880"/>
    <lineage>
        <taxon>Eukaryota</taxon>
        <taxon>Viridiplantae</taxon>
        <taxon>Streptophyta</taxon>
        <taxon>Embryophyta</taxon>
        <taxon>Tracheophyta</taxon>
        <taxon>Spermatophyta</taxon>
        <taxon>Magnoliopsida</taxon>
        <taxon>eudicotyledons</taxon>
        <taxon>Gunneridae</taxon>
        <taxon>Pentapetalae</taxon>
        <taxon>asterids</taxon>
        <taxon>campanulids</taxon>
        <taxon>Asterales</taxon>
        <taxon>Asteraceae</taxon>
        <taxon>Asteroideae</taxon>
        <taxon>Anthemideae</taxon>
        <taxon>Anthemidinae</taxon>
        <taxon>Tanacetum</taxon>
    </lineage>
</organism>
<keyword evidence="3" id="KW-1185">Reference proteome</keyword>
<proteinExistence type="predicted"/>
<dbReference type="Proteomes" id="UP001151760">
    <property type="component" value="Unassembled WGS sequence"/>
</dbReference>
<reference evidence="2" key="2">
    <citation type="submission" date="2022-01" db="EMBL/GenBank/DDBJ databases">
        <authorList>
            <person name="Yamashiro T."/>
            <person name="Shiraishi A."/>
            <person name="Satake H."/>
            <person name="Nakayama K."/>
        </authorList>
    </citation>
    <scope>NUCLEOTIDE SEQUENCE</scope>
</reference>
<keyword evidence="1" id="KW-0175">Coiled coil</keyword>